<proteinExistence type="predicted"/>
<sequence>MKSLVAAAVLMLAAGTALAADPTAPVREVIDVTAGNWKSENPTSEDVFSKDRLARLFSADFATAYAEASKHPAYDPPEGETTGSPFDYDPIAGGQDGCPFENIRVEDDGDGQVAALFNNMACMGDDPANKEDRVLLFHVKEEAGRQVIDDFYVVVDGNSGESFKDELRKIAAD</sequence>
<feature type="chain" id="PRO_5031073557" description="DUF3828 domain-containing protein" evidence="1">
    <location>
        <begin position="20"/>
        <end position="173"/>
    </location>
</feature>
<evidence type="ECO:0000313" key="2">
    <source>
        <dbReference type="EMBL" id="NML73370.1"/>
    </source>
</evidence>
<evidence type="ECO:0000256" key="1">
    <source>
        <dbReference type="SAM" id="SignalP"/>
    </source>
</evidence>
<accession>A0A7Y0AU03</accession>
<keyword evidence="1" id="KW-0732">Signal</keyword>
<evidence type="ECO:0000313" key="3">
    <source>
        <dbReference type="Proteomes" id="UP000541470"/>
    </source>
</evidence>
<dbReference type="RefSeq" id="WP_169587654.1">
    <property type="nucleotide sequence ID" value="NZ_JABBGK010000001.1"/>
</dbReference>
<dbReference type="EMBL" id="JABBGK010000001">
    <property type="protein sequence ID" value="NML73370.1"/>
    <property type="molecule type" value="Genomic_DNA"/>
</dbReference>
<comment type="caution">
    <text evidence="2">The sequence shown here is derived from an EMBL/GenBank/DDBJ whole genome shotgun (WGS) entry which is preliminary data.</text>
</comment>
<protein>
    <recommendedName>
        <fullName evidence="4">DUF3828 domain-containing protein</fullName>
    </recommendedName>
</protein>
<evidence type="ECO:0008006" key="4">
    <source>
        <dbReference type="Google" id="ProtNLM"/>
    </source>
</evidence>
<name>A0A7Y0AU03_9HYPH</name>
<dbReference type="AlphaFoldDB" id="A0A7Y0AU03"/>
<gene>
    <name evidence="2" type="ORF">HHL25_04430</name>
</gene>
<feature type="signal peptide" evidence="1">
    <location>
        <begin position="1"/>
        <end position="19"/>
    </location>
</feature>
<organism evidence="2 3">
    <name type="scientific">Rhizobium terricola</name>
    <dbReference type="NCBI Taxonomy" id="2728849"/>
    <lineage>
        <taxon>Bacteria</taxon>
        <taxon>Pseudomonadati</taxon>
        <taxon>Pseudomonadota</taxon>
        <taxon>Alphaproteobacteria</taxon>
        <taxon>Hyphomicrobiales</taxon>
        <taxon>Rhizobiaceae</taxon>
        <taxon>Rhizobium/Agrobacterium group</taxon>
        <taxon>Rhizobium</taxon>
    </lineage>
</organism>
<keyword evidence="3" id="KW-1185">Reference proteome</keyword>
<reference evidence="2 3" key="1">
    <citation type="submission" date="2020-04" db="EMBL/GenBank/DDBJ databases">
        <title>Rhizobium sp. S-51 isolated from soil.</title>
        <authorList>
            <person name="Dahal R.H."/>
        </authorList>
    </citation>
    <scope>NUCLEOTIDE SEQUENCE [LARGE SCALE GENOMIC DNA]</scope>
    <source>
        <strain evidence="2 3">S-51</strain>
    </source>
</reference>
<dbReference type="Proteomes" id="UP000541470">
    <property type="component" value="Unassembled WGS sequence"/>
</dbReference>